<dbReference type="FunFam" id="3.40.50.300:FF:000397">
    <property type="entry name" value="Probable ATP-dependent RNA helicase DDX4"/>
    <property type="match status" value="1"/>
</dbReference>
<dbReference type="GO" id="GO:0003724">
    <property type="term" value="F:RNA helicase activity"/>
    <property type="evidence" value="ECO:0007669"/>
    <property type="project" value="UniProtKB-EC"/>
</dbReference>
<dbReference type="SUPFAM" id="SSF57756">
    <property type="entry name" value="Retrovirus zinc finger-like domains"/>
    <property type="match status" value="3"/>
</dbReference>
<feature type="compositionally biased region" description="Gly residues" evidence="11">
    <location>
        <begin position="727"/>
        <end position="740"/>
    </location>
</feature>
<evidence type="ECO:0000256" key="4">
    <source>
        <dbReference type="ARBA" id="ARBA00022801"/>
    </source>
</evidence>
<feature type="domain" description="CCHC-type" evidence="12">
    <location>
        <begin position="195"/>
        <end position="211"/>
    </location>
</feature>
<feature type="domain" description="CCHC-type" evidence="12">
    <location>
        <begin position="145"/>
        <end position="160"/>
    </location>
</feature>
<feature type="domain" description="DEAD-box RNA helicase Q" evidence="15">
    <location>
        <begin position="302"/>
        <end position="330"/>
    </location>
</feature>
<dbReference type="EnsemblMetazoa" id="XM_038218698.1">
    <property type="protein sequence ID" value="XP_038074626.1"/>
    <property type="gene ID" value="LOC119742591"/>
</dbReference>
<proteinExistence type="inferred from homology"/>
<dbReference type="GeneID" id="119742591"/>
<dbReference type="PROSITE" id="PS00039">
    <property type="entry name" value="DEAD_ATP_HELICASE"/>
    <property type="match status" value="1"/>
</dbReference>
<feature type="region of interest" description="Disordered" evidence="11">
    <location>
        <begin position="697"/>
        <end position="754"/>
    </location>
</feature>
<dbReference type="SUPFAM" id="SSF52540">
    <property type="entry name" value="P-loop containing nucleoside triphosphate hydrolases"/>
    <property type="match status" value="1"/>
</dbReference>
<dbReference type="PROSITE" id="PS51192">
    <property type="entry name" value="HELICASE_ATP_BIND_1"/>
    <property type="match status" value="1"/>
</dbReference>
<evidence type="ECO:0000313" key="16">
    <source>
        <dbReference type="EnsemblMetazoa" id="XP_038074626.1"/>
    </source>
</evidence>
<comment type="similarity">
    <text evidence="1">Belongs to the DEAD box helicase family. DDX4/VASA subfamily.</text>
</comment>
<evidence type="ECO:0000256" key="6">
    <source>
        <dbReference type="ARBA" id="ARBA00022840"/>
    </source>
</evidence>
<comment type="catalytic activity">
    <reaction evidence="7">
        <text>ATP + H2O = ADP + phosphate + H(+)</text>
        <dbReference type="Rhea" id="RHEA:13065"/>
        <dbReference type="ChEBI" id="CHEBI:15377"/>
        <dbReference type="ChEBI" id="CHEBI:15378"/>
        <dbReference type="ChEBI" id="CHEBI:30616"/>
        <dbReference type="ChEBI" id="CHEBI:43474"/>
        <dbReference type="ChEBI" id="CHEBI:456216"/>
        <dbReference type="EC" id="3.6.4.13"/>
    </reaction>
</comment>
<dbReference type="Pfam" id="PF00270">
    <property type="entry name" value="DEAD"/>
    <property type="match status" value="1"/>
</dbReference>
<dbReference type="GO" id="GO:0003676">
    <property type="term" value="F:nucleic acid binding"/>
    <property type="evidence" value="ECO:0007669"/>
    <property type="project" value="InterPro"/>
</dbReference>
<feature type="region of interest" description="Disordered" evidence="11">
    <location>
        <begin position="1"/>
        <end position="110"/>
    </location>
</feature>
<dbReference type="InterPro" id="IPR000629">
    <property type="entry name" value="RNA-helicase_DEAD-box_CS"/>
</dbReference>
<evidence type="ECO:0000256" key="9">
    <source>
        <dbReference type="PROSITE-ProRule" id="PRU00552"/>
    </source>
</evidence>
<keyword evidence="8" id="KW-0862">Zinc</keyword>
<evidence type="ECO:0000256" key="1">
    <source>
        <dbReference type="ARBA" id="ARBA00010132"/>
    </source>
</evidence>
<dbReference type="RefSeq" id="XP_038074626.1">
    <property type="nucleotide sequence ID" value="XM_038218698.1"/>
</dbReference>
<feature type="domain" description="CCHC-type" evidence="12">
    <location>
        <begin position="172"/>
        <end position="187"/>
    </location>
</feature>
<feature type="domain" description="Helicase ATP-binding" evidence="13">
    <location>
        <begin position="333"/>
        <end position="516"/>
    </location>
</feature>
<dbReference type="PROSITE" id="PS51195">
    <property type="entry name" value="Q_MOTIF"/>
    <property type="match status" value="1"/>
</dbReference>
<evidence type="ECO:0000256" key="8">
    <source>
        <dbReference type="PROSITE-ProRule" id="PRU00047"/>
    </source>
</evidence>
<dbReference type="Proteomes" id="UP000887568">
    <property type="component" value="Unplaced"/>
</dbReference>
<dbReference type="Gene3D" id="4.10.60.10">
    <property type="entry name" value="Zinc finger, CCHC-type"/>
    <property type="match status" value="5"/>
</dbReference>
<evidence type="ECO:0000256" key="7">
    <source>
        <dbReference type="ARBA" id="ARBA00047984"/>
    </source>
</evidence>
<evidence type="ECO:0000259" key="13">
    <source>
        <dbReference type="PROSITE" id="PS51192"/>
    </source>
</evidence>
<dbReference type="InterPro" id="IPR036875">
    <property type="entry name" value="Znf_CCHC_sf"/>
</dbReference>
<dbReference type="InterPro" id="IPR001878">
    <property type="entry name" value="Znf_CCHC"/>
</dbReference>
<keyword evidence="6 10" id="KW-0067">ATP-binding</keyword>
<organism evidence="16 17">
    <name type="scientific">Patiria miniata</name>
    <name type="common">Bat star</name>
    <name type="synonym">Asterina miniata</name>
    <dbReference type="NCBI Taxonomy" id="46514"/>
    <lineage>
        <taxon>Eukaryota</taxon>
        <taxon>Metazoa</taxon>
        <taxon>Echinodermata</taxon>
        <taxon>Eleutherozoa</taxon>
        <taxon>Asterozoa</taxon>
        <taxon>Asteroidea</taxon>
        <taxon>Valvatacea</taxon>
        <taxon>Valvatida</taxon>
        <taxon>Asterinidae</taxon>
        <taxon>Patiria</taxon>
    </lineage>
</organism>
<feature type="domain" description="CCHC-type" evidence="12">
    <location>
        <begin position="226"/>
        <end position="241"/>
    </location>
</feature>
<dbReference type="PROSITE" id="PS51194">
    <property type="entry name" value="HELICASE_CTER"/>
    <property type="match status" value="1"/>
</dbReference>
<dbReference type="GO" id="GO:0016787">
    <property type="term" value="F:hydrolase activity"/>
    <property type="evidence" value="ECO:0007669"/>
    <property type="project" value="UniProtKB-KW"/>
</dbReference>
<dbReference type="EC" id="3.6.4.13" evidence="2"/>
<dbReference type="OrthoDB" id="196131at2759"/>
<keyword evidence="17" id="KW-1185">Reference proteome</keyword>
<dbReference type="GO" id="GO:0005524">
    <property type="term" value="F:ATP binding"/>
    <property type="evidence" value="ECO:0007669"/>
    <property type="project" value="UniProtKB-KW"/>
</dbReference>
<evidence type="ECO:0000259" key="14">
    <source>
        <dbReference type="PROSITE" id="PS51194"/>
    </source>
</evidence>
<dbReference type="FunFam" id="3.40.50.300:FF:000008">
    <property type="entry name" value="ATP-dependent RNA helicase RhlB"/>
    <property type="match status" value="1"/>
</dbReference>
<dbReference type="OMA" id="NESIMMG"/>
<keyword evidence="5 10" id="KW-0347">Helicase</keyword>
<dbReference type="PROSITE" id="PS50158">
    <property type="entry name" value="ZF_CCHC"/>
    <property type="match status" value="5"/>
</dbReference>
<dbReference type="InterPro" id="IPR001650">
    <property type="entry name" value="Helicase_C-like"/>
</dbReference>
<evidence type="ECO:0000259" key="15">
    <source>
        <dbReference type="PROSITE" id="PS51195"/>
    </source>
</evidence>
<feature type="compositionally biased region" description="Acidic residues" evidence="11">
    <location>
        <begin position="1"/>
        <end position="10"/>
    </location>
</feature>
<dbReference type="GO" id="GO:0008270">
    <property type="term" value="F:zinc ion binding"/>
    <property type="evidence" value="ECO:0007669"/>
    <property type="project" value="UniProtKB-KW"/>
</dbReference>
<feature type="compositionally biased region" description="Pro residues" evidence="11">
    <location>
        <begin position="254"/>
        <end position="265"/>
    </location>
</feature>
<protein>
    <recommendedName>
        <fullName evidence="2">RNA helicase</fullName>
        <ecNumber evidence="2">3.6.4.13</ecNumber>
    </recommendedName>
</protein>
<dbReference type="FunFam" id="4.10.60.10:FF:000034">
    <property type="entry name" value="Universal minicircle sequence binding protein (UMSBP), putative"/>
    <property type="match status" value="3"/>
</dbReference>
<keyword evidence="8" id="KW-0863">Zinc-finger</keyword>
<sequence>MSENWDDDDTTPSSTTTWNGGNYGSSMTNGNSASTFAGSSKWQPTANPAGRGRGRGRWGGATTNATPGASTVVNGSGWNGDSGGSDTVITNSGWKGGFSSGTGGSKGGSGGGNKCFNCQEEGHMSRDCPNPKSGGGRGGGGGGECYKCHETGHFARDCPNAESGGGGGGGECYKCHETGHFARECPNAESGGGNKCYNCQEEGHMSRDCPNPKSGGGRGGGGGGECFKCHQTGHFARECPNEESADAGAGGDSRPPPSTYIPPAPSEDEEQIYNYMQQGINFDKYDDIPVEVTGREPPRCIHSFEESTLCPEVKCNVVKAKYSKPTPVQKYGIPIISGGRDLMACAQTGSGKTAAFLLPIINGMLSDGVTGSSFSEYQEPQCIIVSPTRELTSQIYNEAYKFARGTMLRPVVIYGGTSVGHQLREVGKGCHLLVATPGRLMDFINRGRIKVSKCKYLVLDEADRMLDMGFGPEMEKLIYLPDMPKKGERQCLMFSATFPQEVQQKAAEYLEDYLFLTVGRVGGATPDITQTIIEVGKYDKKEKLSEMLMNNPDERTLVFTETKRGADFLATCLCQESLPATSIHGDREQREREEALADFRSGRARILVATSVAARGLDISGVKHVVNYDMPSSIEEYVHRIGRTGRVGNLGKATSFYDSMSDSQNARALIKILADAQQDVPEFLEAAADSAVGTFHGSAGGSFGGRDTRKQFGGRGGGRGGGRDTGNEWGSGGGDYGGGNFAADGAAGDEESWD</sequence>
<keyword evidence="4 10" id="KW-0378">Hydrolase</keyword>
<dbReference type="CDD" id="cd18052">
    <property type="entry name" value="DEADc_DDX4"/>
    <property type="match status" value="1"/>
</dbReference>
<dbReference type="SMART" id="SM00487">
    <property type="entry name" value="DEXDc"/>
    <property type="match status" value="1"/>
</dbReference>
<evidence type="ECO:0000313" key="17">
    <source>
        <dbReference type="Proteomes" id="UP000887568"/>
    </source>
</evidence>
<dbReference type="SMART" id="SM00343">
    <property type="entry name" value="ZnF_C2HC"/>
    <property type="match status" value="5"/>
</dbReference>
<evidence type="ECO:0000256" key="5">
    <source>
        <dbReference type="ARBA" id="ARBA00022806"/>
    </source>
</evidence>
<evidence type="ECO:0000256" key="3">
    <source>
        <dbReference type="ARBA" id="ARBA00022741"/>
    </source>
</evidence>
<dbReference type="InterPro" id="IPR014014">
    <property type="entry name" value="RNA_helicase_DEAD_Q_motif"/>
</dbReference>
<dbReference type="InterPro" id="IPR027417">
    <property type="entry name" value="P-loop_NTPase"/>
</dbReference>
<keyword evidence="8" id="KW-0479">Metal-binding</keyword>
<dbReference type="InterPro" id="IPR011545">
    <property type="entry name" value="DEAD/DEAH_box_helicase_dom"/>
</dbReference>
<keyword evidence="3 10" id="KW-0547">Nucleotide-binding</keyword>
<feature type="domain" description="Helicase C-terminal" evidence="14">
    <location>
        <begin position="527"/>
        <end position="688"/>
    </location>
</feature>
<accession>A0A914BFB8</accession>
<evidence type="ECO:0000256" key="2">
    <source>
        <dbReference type="ARBA" id="ARBA00012552"/>
    </source>
</evidence>
<dbReference type="Pfam" id="PF00271">
    <property type="entry name" value="Helicase_C"/>
    <property type="match status" value="1"/>
</dbReference>
<dbReference type="PANTHER" id="PTHR47958">
    <property type="entry name" value="ATP-DEPENDENT RNA HELICASE DBP3"/>
    <property type="match status" value="1"/>
</dbReference>
<dbReference type="InterPro" id="IPR014001">
    <property type="entry name" value="Helicase_ATP-bd"/>
</dbReference>
<dbReference type="Gene3D" id="3.40.50.300">
    <property type="entry name" value="P-loop containing nucleotide triphosphate hydrolases"/>
    <property type="match status" value="2"/>
</dbReference>
<dbReference type="Pfam" id="PF00098">
    <property type="entry name" value="zf-CCHC"/>
    <property type="match status" value="5"/>
</dbReference>
<feature type="short sequence motif" description="Q motif" evidence="9">
    <location>
        <begin position="302"/>
        <end position="330"/>
    </location>
</feature>
<reference evidence="16" key="1">
    <citation type="submission" date="2022-11" db="UniProtKB">
        <authorList>
            <consortium name="EnsemblMetazoa"/>
        </authorList>
    </citation>
    <scope>IDENTIFICATION</scope>
</reference>
<evidence type="ECO:0000256" key="11">
    <source>
        <dbReference type="SAM" id="MobiDB-lite"/>
    </source>
</evidence>
<dbReference type="AlphaFoldDB" id="A0A914BFB8"/>
<name>A0A914BFB8_PATMI</name>
<feature type="domain" description="CCHC-type" evidence="12">
    <location>
        <begin position="114"/>
        <end position="130"/>
    </location>
</feature>
<feature type="compositionally biased region" description="Polar residues" evidence="11">
    <location>
        <begin position="18"/>
        <end position="43"/>
    </location>
</feature>
<dbReference type="SMART" id="SM00490">
    <property type="entry name" value="HELICc"/>
    <property type="match status" value="1"/>
</dbReference>
<feature type="compositionally biased region" description="Gly residues" evidence="11">
    <location>
        <begin position="94"/>
        <end position="110"/>
    </location>
</feature>
<feature type="region of interest" description="Disordered" evidence="11">
    <location>
        <begin position="241"/>
        <end position="266"/>
    </location>
</feature>
<evidence type="ECO:0000256" key="10">
    <source>
        <dbReference type="RuleBase" id="RU000492"/>
    </source>
</evidence>
<evidence type="ECO:0000259" key="12">
    <source>
        <dbReference type="PROSITE" id="PS50158"/>
    </source>
</evidence>
<dbReference type="CDD" id="cd18787">
    <property type="entry name" value="SF2_C_DEAD"/>
    <property type="match status" value="1"/>
</dbReference>